<dbReference type="CDD" id="cd11386">
    <property type="entry name" value="MCP_signal"/>
    <property type="match status" value="1"/>
</dbReference>
<dbReference type="PANTHER" id="PTHR43531:SF11">
    <property type="entry name" value="METHYL-ACCEPTING CHEMOTAXIS PROTEIN 3"/>
    <property type="match status" value="1"/>
</dbReference>
<dbReference type="Gene3D" id="1.10.287.950">
    <property type="entry name" value="Methyl-accepting chemotaxis protein"/>
    <property type="match status" value="1"/>
</dbReference>
<evidence type="ECO:0000256" key="8">
    <source>
        <dbReference type="SAM" id="SignalP"/>
    </source>
</evidence>
<dbReference type="PROSITE" id="PS50885">
    <property type="entry name" value="HAMP"/>
    <property type="match status" value="2"/>
</dbReference>
<dbReference type="EMBL" id="JACIDK010000002">
    <property type="protein sequence ID" value="MBB3890497.1"/>
    <property type="molecule type" value="Genomic_DNA"/>
</dbReference>
<proteinExistence type="inferred from homology"/>
<evidence type="ECO:0000313" key="11">
    <source>
        <dbReference type="EMBL" id="MBB3890497.1"/>
    </source>
</evidence>
<feature type="signal peptide" evidence="8">
    <location>
        <begin position="1"/>
        <end position="27"/>
    </location>
</feature>
<organism evidence="11 12">
    <name type="scientific">Phenylobacterium haematophilum</name>
    <dbReference type="NCBI Taxonomy" id="98513"/>
    <lineage>
        <taxon>Bacteria</taxon>
        <taxon>Pseudomonadati</taxon>
        <taxon>Pseudomonadota</taxon>
        <taxon>Alphaproteobacteria</taxon>
        <taxon>Caulobacterales</taxon>
        <taxon>Caulobacteraceae</taxon>
        <taxon>Phenylobacterium</taxon>
    </lineage>
</organism>
<dbReference type="Proteomes" id="UP000530564">
    <property type="component" value="Unassembled WGS sequence"/>
</dbReference>
<dbReference type="InterPro" id="IPR007891">
    <property type="entry name" value="CHASE3"/>
</dbReference>
<evidence type="ECO:0000313" key="12">
    <source>
        <dbReference type="Proteomes" id="UP000530564"/>
    </source>
</evidence>
<keyword evidence="4" id="KW-0807">Transducer</keyword>
<keyword evidence="7" id="KW-0472">Membrane</keyword>
<dbReference type="Pfam" id="PF05227">
    <property type="entry name" value="CHASE3"/>
    <property type="match status" value="1"/>
</dbReference>
<keyword evidence="8" id="KW-0732">Signal</keyword>
<protein>
    <submittedName>
        <fullName evidence="11">Methyl-accepting chemotaxis protein</fullName>
    </submittedName>
</protein>
<dbReference type="GO" id="GO:0005886">
    <property type="term" value="C:plasma membrane"/>
    <property type="evidence" value="ECO:0007669"/>
    <property type="project" value="TreeGrafter"/>
</dbReference>
<dbReference type="Gene3D" id="6.10.340.10">
    <property type="match status" value="1"/>
</dbReference>
<dbReference type="GO" id="GO:0006935">
    <property type="term" value="P:chemotaxis"/>
    <property type="evidence" value="ECO:0007669"/>
    <property type="project" value="UniProtKB-KW"/>
</dbReference>
<comment type="caution">
    <text evidence="11">The sequence shown here is derived from an EMBL/GenBank/DDBJ whole genome shotgun (WGS) entry which is preliminary data.</text>
</comment>
<dbReference type="PANTHER" id="PTHR43531">
    <property type="entry name" value="PROTEIN ICFG"/>
    <property type="match status" value="1"/>
</dbReference>
<dbReference type="InterPro" id="IPR003660">
    <property type="entry name" value="HAMP_dom"/>
</dbReference>
<feature type="domain" description="HAMP" evidence="10">
    <location>
        <begin position="192"/>
        <end position="245"/>
    </location>
</feature>
<keyword evidence="12" id="KW-1185">Reference proteome</keyword>
<dbReference type="PROSITE" id="PS50111">
    <property type="entry name" value="CHEMOTAXIS_TRANSDUC_2"/>
    <property type="match status" value="1"/>
</dbReference>
<comment type="similarity">
    <text evidence="3">Belongs to the methyl-accepting chemotaxis (MCP) protein family.</text>
</comment>
<evidence type="ECO:0000256" key="1">
    <source>
        <dbReference type="ARBA" id="ARBA00004370"/>
    </source>
</evidence>
<dbReference type="FunFam" id="1.10.287.950:FF:000001">
    <property type="entry name" value="Methyl-accepting chemotaxis sensory transducer"/>
    <property type="match status" value="1"/>
</dbReference>
<feature type="chain" id="PRO_5032359622" evidence="8">
    <location>
        <begin position="28"/>
        <end position="622"/>
    </location>
</feature>
<dbReference type="AlphaFoldDB" id="A0A839ZZF2"/>
<dbReference type="GO" id="GO:0007165">
    <property type="term" value="P:signal transduction"/>
    <property type="evidence" value="ECO:0007669"/>
    <property type="project" value="UniProtKB-KW"/>
</dbReference>
<keyword evidence="5" id="KW-0175">Coiled coil</keyword>
<feature type="region of interest" description="Disordered" evidence="6">
    <location>
        <begin position="577"/>
        <end position="622"/>
    </location>
</feature>
<keyword evidence="7" id="KW-1133">Transmembrane helix</keyword>
<feature type="coiled-coil region" evidence="5">
    <location>
        <begin position="234"/>
        <end position="276"/>
    </location>
</feature>
<evidence type="ECO:0000256" key="4">
    <source>
        <dbReference type="PROSITE-ProRule" id="PRU00284"/>
    </source>
</evidence>
<accession>A0A839ZZF2</accession>
<evidence type="ECO:0000259" key="9">
    <source>
        <dbReference type="PROSITE" id="PS50111"/>
    </source>
</evidence>
<evidence type="ECO:0000256" key="3">
    <source>
        <dbReference type="ARBA" id="ARBA00029447"/>
    </source>
</evidence>
<evidence type="ECO:0000259" key="10">
    <source>
        <dbReference type="PROSITE" id="PS50885"/>
    </source>
</evidence>
<evidence type="ECO:0000256" key="7">
    <source>
        <dbReference type="SAM" id="Phobius"/>
    </source>
</evidence>
<dbReference type="CDD" id="cd06225">
    <property type="entry name" value="HAMP"/>
    <property type="match status" value="1"/>
</dbReference>
<comment type="subcellular location">
    <subcellularLocation>
        <location evidence="1">Membrane</location>
    </subcellularLocation>
</comment>
<gene>
    <name evidence="11" type="ORF">GGQ61_001214</name>
</gene>
<evidence type="ECO:0000256" key="5">
    <source>
        <dbReference type="SAM" id="Coils"/>
    </source>
</evidence>
<evidence type="ECO:0000256" key="2">
    <source>
        <dbReference type="ARBA" id="ARBA00022500"/>
    </source>
</evidence>
<dbReference type="Pfam" id="PF00672">
    <property type="entry name" value="HAMP"/>
    <property type="match status" value="1"/>
</dbReference>
<dbReference type="SMART" id="SM00283">
    <property type="entry name" value="MA"/>
    <property type="match status" value="1"/>
</dbReference>
<feature type="domain" description="HAMP" evidence="10">
    <location>
        <begin position="278"/>
        <end position="325"/>
    </location>
</feature>
<reference evidence="11 12" key="1">
    <citation type="submission" date="2020-08" db="EMBL/GenBank/DDBJ databases">
        <title>Genomic Encyclopedia of Type Strains, Phase IV (KMG-IV): sequencing the most valuable type-strain genomes for metagenomic binning, comparative biology and taxonomic classification.</title>
        <authorList>
            <person name="Goeker M."/>
        </authorList>
    </citation>
    <scope>NUCLEOTIDE SEQUENCE [LARGE SCALE GENOMIC DNA]</scope>
    <source>
        <strain evidence="11 12">DSM 21793</strain>
    </source>
</reference>
<keyword evidence="2" id="KW-0145">Chemotaxis</keyword>
<feature type="transmembrane region" description="Helical" evidence="7">
    <location>
        <begin position="172"/>
        <end position="195"/>
    </location>
</feature>
<dbReference type="InterPro" id="IPR051310">
    <property type="entry name" value="MCP_chemotaxis"/>
</dbReference>
<dbReference type="GO" id="GO:0004888">
    <property type="term" value="F:transmembrane signaling receptor activity"/>
    <property type="evidence" value="ECO:0007669"/>
    <property type="project" value="TreeGrafter"/>
</dbReference>
<dbReference type="SUPFAM" id="SSF58104">
    <property type="entry name" value="Methyl-accepting chemotaxis protein (MCP) signaling domain"/>
    <property type="match status" value="1"/>
</dbReference>
<evidence type="ECO:0000256" key="6">
    <source>
        <dbReference type="SAM" id="MobiDB-lite"/>
    </source>
</evidence>
<name>A0A839ZZF2_9CAUL</name>
<feature type="domain" description="Methyl-accepting transducer" evidence="9">
    <location>
        <begin position="330"/>
        <end position="559"/>
    </location>
</feature>
<keyword evidence="7" id="KW-0812">Transmembrane</keyword>
<dbReference type="SMART" id="SM00304">
    <property type="entry name" value="HAMP"/>
    <property type="match status" value="2"/>
</dbReference>
<dbReference type="InterPro" id="IPR004089">
    <property type="entry name" value="MCPsignal_dom"/>
</dbReference>
<sequence length="622" mass="65731">MAFAVILSVFTLASAAVFMSLSVTVKAAEQNNVSNLNIQDVTAVLTYAVEQQNAARGFAATRNADFLKTYESDGATADKSLEGFASRTTRPEQKERAARLKAELDAWRAKNGEIITLARDPATEFQALAMIDDVRLTKVREVQGEILTAQRKLVAQRWQEQQDAISHARMTLVGGSLLAILAAAAMAWLLSRAIATPVNAMTRTMDRLAGGDNTVDVPAVGRKDEIGQMANAVLAFKDAAIEKLRLEAEAAEQRAAAEAERQAREAEKAREAEQDAIAIGALGEAMGKLAHGDLTHRITVAFAPKAEQLKTDFNAAVATLQDTMRVISGNTTSMRSGAGEISQAADDLSRRTEQQAASLEETAAALDEITATVRKTAEGANHAREVVETARTDAERSAAVVQRATAAMGEIEESSKQIGQIIGVIDEIAFQTNLLALNAGVEAARAGDAGKGFAVVASEVRALAQRSAEAAKEIKTLINASTAQVGQGVDLVAETGKALQRIAAQVAEINGSVSEIAASAQEQAVGLQQVNTAVNQMDQVTQQNAAMVEESTAASHALANEAVELARLMGQFSIGQDQGRPIVSKTPARRVSKPAATRGYSSGAATAAKLEPVGETDTWEEF</sequence>
<dbReference type="Pfam" id="PF00015">
    <property type="entry name" value="MCPsignal"/>
    <property type="match status" value="1"/>
</dbReference>
<dbReference type="SUPFAM" id="SSF158472">
    <property type="entry name" value="HAMP domain-like"/>
    <property type="match status" value="1"/>
</dbReference>